<dbReference type="Proteomes" id="UP001500837">
    <property type="component" value="Unassembled WGS sequence"/>
</dbReference>
<evidence type="ECO:0000313" key="9">
    <source>
        <dbReference type="EMBL" id="GAA0298489.1"/>
    </source>
</evidence>
<dbReference type="RefSeq" id="WP_211312360.1">
    <property type="nucleotide sequence ID" value="NZ_BAAABL010000041.1"/>
</dbReference>
<evidence type="ECO:0000259" key="8">
    <source>
        <dbReference type="PROSITE" id="PS50109"/>
    </source>
</evidence>
<evidence type="ECO:0000256" key="1">
    <source>
        <dbReference type="ARBA" id="ARBA00000085"/>
    </source>
</evidence>
<gene>
    <name evidence="9" type="ORF">GCM10009066_10890</name>
</gene>
<evidence type="ECO:0000256" key="2">
    <source>
        <dbReference type="ARBA" id="ARBA00012438"/>
    </source>
</evidence>
<dbReference type="InterPro" id="IPR050980">
    <property type="entry name" value="2C_sensor_his_kinase"/>
</dbReference>
<dbReference type="GO" id="GO:0006355">
    <property type="term" value="P:regulation of DNA-templated transcription"/>
    <property type="evidence" value="ECO:0007669"/>
    <property type="project" value="InterPro"/>
</dbReference>
<feature type="transmembrane region" description="Helical" evidence="7">
    <location>
        <begin position="9"/>
        <end position="30"/>
    </location>
</feature>
<sequence length="483" mass="52514">MQSRNGTRIAGAITAALGITFFSITVYNAFENVLVRGDPVSASAFETLLPGLAELVLVALGVWIYRCDDGTDIAHYVLVSMAAGATSILAIALWETFFQQYQRGFQPLYILTSMLAAALVISALLGIYFSKYTHERRISARLHDRFSVLFRNVPDPVFGVVSRDGVRRVELVNPAFEAALDVDEEAVSGRPLAELAVEADDDADSLPRETPTESDWVAESITIRTRGGQREFVRLDSPLADDRSVDRDIGVYIDVTDDRQRAERLDVLRRVIRHNLRNKLTIISGNATSLRKRDVDGTAAELLDHLAVAADELVSLSERAYEIEAAVATDDVETRPHPVSSLVEDAVDSVRVRYPHADYEVACLPDLFASGTSALGMAVEALIENAVAHNDADDPTVRVTGEIDADGFVDIAVEDDGPGIDPETRELIAGERTHGQIDHLDGLGLWLAQWAATDADGRLSFADTEAGTTVHLHVPQASAPTEA</sequence>
<dbReference type="SMART" id="SM00387">
    <property type="entry name" value="HATPase_c"/>
    <property type="match status" value="1"/>
</dbReference>
<dbReference type="GO" id="GO:0005524">
    <property type="term" value="F:ATP binding"/>
    <property type="evidence" value="ECO:0007669"/>
    <property type="project" value="UniProtKB-KW"/>
</dbReference>
<dbReference type="Pfam" id="PF00989">
    <property type="entry name" value="PAS"/>
    <property type="match status" value="1"/>
</dbReference>
<dbReference type="GO" id="GO:0004673">
    <property type="term" value="F:protein histidine kinase activity"/>
    <property type="evidence" value="ECO:0007669"/>
    <property type="project" value="UniProtKB-EC"/>
</dbReference>
<evidence type="ECO:0000256" key="5">
    <source>
        <dbReference type="ARBA" id="ARBA00022777"/>
    </source>
</evidence>
<feature type="transmembrane region" description="Helical" evidence="7">
    <location>
        <begin position="76"/>
        <end position="94"/>
    </location>
</feature>
<keyword evidence="10" id="KW-1185">Reference proteome</keyword>
<evidence type="ECO:0000256" key="6">
    <source>
        <dbReference type="ARBA" id="ARBA00022840"/>
    </source>
</evidence>
<dbReference type="Gene3D" id="3.30.565.10">
    <property type="entry name" value="Histidine kinase-like ATPase, C-terminal domain"/>
    <property type="match status" value="1"/>
</dbReference>
<keyword evidence="7" id="KW-1133">Transmembrane helix</keyword>
<keyword evidence="5" id="KW-0418">Kinase</keyword>
<dbReference type="AlphaFoldDB" id="A0AAV3S6X7"/>
<accession>A0AAV3S6X7</accession>
<reference evidence="9 10" key="1">
    <citation type="journal article" date="2019" name="Int. J. Syst. Evol. Microbiol.">
        <title>The Global Catalogue of Microorganisms (GCM) 10K type strain sequencing project: providing services to taxonomists for standard genome sequencing and annotation.</title>
        <authorList>
            <consortium name="The Broad Institute Genomics Platform"/>
            <consortium name="The Broad Institute Genome Sequencing Center for Infectious Disease"/>
            <person name="Wu L."/>
            <person name="Ma J."/>
        </authorList>
    </citation>
    <scope>NUCLEOTIDE SEQUENCE [LARGE SCALE GENOMIC DNA]</scope>
    <source>
        <strain evidence="9 10">JCM 16330</strain>
    </source>
</reference>
<comment type="catalytic activity">
    <reaction evidence="1">
        <text>ATP + protein L-histidine = ADP + protein N-phospho-L-histidine.</text>
        <dbReference type="EC" id="2.7.13.3"/>
    </reaction>
</comment>
<dbReference type="PROSITE" id="PS50109">
    <property type="entry name" value="HIS_KIN"/>
    <property type="match status" value="1"/>
</dbReference>
<dbReference type="EC" id="2.7.13.3" evidence="2"/>
<protein>
    <recommendedName>
        <fullName evidence="2">histidine kinase</fullName>
        <ecNumber evidence="2">2.7.13.3</ecNumber>
    </recommendedName>
</protein>
<evidence type="ECO:0000256" key="3">
    <source>
        <dbReference type="ARBA" id="ARBA00022679"/>
    </source>
</evidence>
<dbReference type="Gene3D" id="3.30.450.20">
    <property type="entry name" value="PAS domain"/>
    <property type="match status" value="1"/>
</dbReference>
<keyword evidence="3" id="KW-0808">Transferase</keyword>
<keyword evidence="4" id="KW-0547">Nucleotide-binding</keyword>
<dbReference type="PANTHER" id="PTHR44936:SF10">
    <property type="entry name" value="SENSOR PROTEIN RSTB"/>
    <property type="match status" value="1"/>
</dbReference>
<evidence type="ECO:0000256" key="4">
    <source>
        <dbReference type="ARBA" id="ARBA00022741"/>
    </source>
</evidence>
<name>A0AAV3S6X7_9EURY</name>
<dbReference type="InterPro" id="IPR003594">
    <property type="entry name" value="HATPase_dom"/>
</dbReference>
<dbReference type="SUPFAM" id="SSF55785">
    <property type="entry name" value="PYP-like sensor domain (PAS domain)"/>
    <property type="match status" value="1"/>
</dbReference>
<dbReference type="EMBL" id="BAAABL010000041">
    <property type="protein sequence ID" value="GAA0298489.1"/>
    <property type="molecule type" value="Genomic_DNA"/>
</dbReference>
<keyword evidence="7" id="KW-0812">Transmembrane</keyword>
<dbReference type="InterPro" id="IPR005467">
    <property type="entry name" value="His_kinase_dom"/>
</dbReference>
<dbReference type="InterPro" id="IPR035965">
    <property type="entry name" value="PAS-like_dom_sf"/>
</dbReference>
<evidence type="ECO:0000313" key="10">
    <source>
        <dbReference type="Proteomes" id="UP001500837"/>
    </source>
</evidence>
<dbReference type="PANTHER" id="PTHR44936">
    <property type="entry name" value="SENSOR PROTEIN CREC"/>
    <property type="match status" value="1"/>
</dbReference>
<dbReference type="Pfam" id="PF02518">
    <property type="entry name" value="HATPase_c"/>
    <property type="match status" value="1"/>
</dbReference>
<keyword evidence="6" id="KW-0067">ATP-binding</keyword>
<dbReference type="SUPFAM" id="SSF55874">
    <property type="entry name" value="ATPase domain of HSP90 chaperone/DNA topoisomerase II/histidine kinase"/>
    <property type="match status" value="1"/>
</dbReference>
<dbReference type="InterPro" id="IPR013767">
    <property type="entry name" value="PAS_fold"/>
</dbReference>
<evidence type="ECO:0000256" key="7">
    <source>
        <dbReference type="SAM" id="Phobius"/>
    </source>
</evidence>
<feature type="transmembrane region" description="Helical" evidence="7">
    <location>
        <begin position="106"/>
        <end position="129"/>
    </location>
</feature>
<feature type="transmembrane region" description="Helical" evidence="7">
    <location>
        <begin position="42"/>
        <end position="64"/>
    </location>
</feature>
<organism evidence="9 10">
    <name type="scientific">Halarchaeum salinum</name>
    <dbReference type="NCBI Taxonomy" id="489912"/>
    <lineage>
        <taxon>Archaea</taxon>
        <taxon>Methanobacteriati</taxon>
        <taxon>Methanobacteriota</taxon>
        <taxon>Stenosarchaea group</taxon>
        <taxon>Halobacteria</taxon>
        <taxon>Halobacteriales</taxon>
        <taxon>Halobacteriaceae</taxon>
    </lineage>
</organism>
<proteinExistence type="predicted"/>
<feature type="domain" description="Histidine kinase" evidence="8">
    <location>
        <begin position="271"/>
        <end position="478"/>
    </location>
</feature>
<comment type="caution">
    <text evidence="9">The sequence shown here is derived from an EMBL/GenBank/DDBJ whole genome shotgun (WGS) entry which is preliminary data.</text>
</comment>
<dbReference type="InterPro" id="IPR036890">
    <property type="entry name" value="HATPase_C_sf"/>
</dbReference>
<keyword evidence="7" id="KW-0472">Membrane</keyword>